<dbReference type="OrthoDB" id="410651at2759"/>
<reference evidence="4" key="2">
    <citation type="submission" date="2021-08" db="EMBL/GenBank/DDBJ databases">
        <authorList>
            <person name="Gostincar C."/>
            <person name="Sun X."/>
            <person name="Song Z."/>
            <person name="Gunde-Cimerman N."/>
        </authorList>
    </citation>
    <scope>NUCLEOTIDE SEQUENCE</scope>
    <source>
        <strain evidence="4">EXF-8016</strain>
    </source>
</reference>
<dbReference type="PANTHER" id="PTHR45808">
    <property type="entry name" value="RHO GTPASE-ACTIVATING PROTEIN 68F"/>
    <property type="match status" value="1"/>
</dbReference>
<gene>
    <name evidence="4" type="ORF">KCV03_g2498</name>
</gene>
<feature type="region of interest" description="Disordered" evidence="1">
    <location>
        <begin position="736"/>
        <end position="764"/>
    </location>
</feature>
<dbReference type="PROSITE" id="PS50238">
    <property type="entry name" value="RHOGAP"/>
    <property type="match status" value="1"/>
</dbReference>
<dbReference type="EMBL" id="JAHFYH010000011">
    <property type="protein sequence ID" value="KAH0226984.1"/>
    <property type="molecule type" value="Genomic_DNA"/>
</dbReference>
<dbReference type="GO" id="GO:0007264">
    <property type="term" value="P:small GTPase-mediated signal transduction"/>
    <property type="evidence" value="ECO:0007669"/>
    <property type="project" value="TreeGrafter"/>
</dbReference>
<dbReference type="InterPro" id="IPR008936">
    <property type="entry name" value="Rho_GTPase_activation_prot"/>
</dbReference>
<dbReference type="PROSITE" id="PS50191">
    <property type="entry name" value="CRAL_TRIO"/>
    <property type="match status" value="1"/>
</dbReference>
<feature type="compositionally biased region" description="Low complexity" evidence="1">
    <location>
        <begin position="605"/>
        <end position="616"/>
    </location>
</feature>
<dbReference type="Pfam" id="PF13716">
    <property type="entry name" value="CRAL_TRIO_2"/>
    <property type="match status" value="1"/>
</dbReference>
<feature type="domain" description="Rho-GAP" evidence="3">
    <location>
        <begin position="218"/>
        <end position="430"/>
    </location>
</feature>
<dbReference type="Gene3D" id="1.10.555.10">
    <property type="entry name" value="Rho GTPase activation protein"/>
    <property type="match status" value="1"/>
</dbReference>
<proteinExistence type="predicted"/>
<dbReference type="SUPFAM" id="SSF52087">
    <property type="entry name" value="CRAL/TRIO domain"/>
    <property type="match status" value="1"/>
</dbReference>
<feature type="domain" description="CRAL-TRIO" evidence="2">
    <location>
        <begin position="29"/>
        <end position="188"/>
    </location>
</feature>
<evidence type="ECO:0000259" key="2">
    <source>
        <dbReference type="PROSITE" id="PS50191"/>
    </source>
</evidence>
<protein>
    <submittedName>
        <fullName evidence="4">Rho GTPase activation protein</fullName>
    </submittedName>
</protein>
<evidence type="ECO:0000313" key="4">
    <source>
        <dbReference type="EMBL" id="KAH0226984.1"/>
    </source>
</evidence>
<dbReference type="AlphaFoldDB" id="A0A9P8GP85"/>
<name>A0A9P8GP85_AURME</name>
<feature type="compositionally biased region" description="Basic and acidic residues" evidence="1">
    <location>
        <begin position="461"/>
        <end position="478"/>
    </location>
</feature>
<feature type="compositionally biased region" description="Low complexity" evidence="1">
    <location>
        <begin position="537"/>
        <end position="552"/>
    </location>
</feature>
<sequence length="764" mass="84170">MKAFARGATRLRSTSLSAAPPPRASSEYLDEYADTAASILYRSPLASDSGLPVYILNAAAFPDAFEVDYDALLPYVLARLPGEEELIAGEEYEIVFFAGGQPESATSEKKTGPGMGWYLQAYHVLSRAVRKRLQKLYVVHERSWVRVLIEVFGTMVSPKFRKKIVHVSTLTSLALHIPIEKLLIPPSVYLHDRRLSPDIHSPYVSGRRAFSANDPMPRSLYGQKRLPRVLRETTTFLCQSENIKTEGIFRIPPQSILVGILREAYDRGQQFIVWKEGGITYTQPDMDHQTLRHIHQSDAYGVHLAAGLIKLWYRELKTPIFHETCYDELRYKFGNPDTDVELEDLIDMLSPTSSTSCLSQTARLILILHLIPLLSLVTSYSATNKMTPDNLAICFSPALVCGSDQLADAKMTSVIRRILEAAVENWPHGLRDACQTAPDSFVAALRPPPAAQDYEDPLSENYRDTSHDSEEHSHRIVLQDDESEKPVLPPRPSLQTRQPEDSKSTFPARTDSLASPIKRKPAPIGGGAPPSYANFPSRSVSQSHASQSSPLSDFADVRNTLPYTESPPNVPSKPTPPKPAPPVHNDFMNELKNSLAADVVKRKPVSSTASPGSPSSNDLPSIQPQRSASARVPSPPKRDDNMFIKPTWAASSRTTSRAPSLSNPSSNTTFSAPTFARTPSPGLLKRMASIESMQNTPIAAQHLDPNRIAPVVEKIGLRKSSVDDLKRVYEERAGIARAASVSSNSSSRRTSNVGLSRRTSNAAV</sequence>
<dbReference type="SMART" id="SM00324">
    <property type="entry name" value="RhoGAP"/>
    <property type="match status" value="1"/>
</dbReference>
<evidence type="ECO:0000313" key="5">
    <source>
        <dbReference type="Proteomes" id="UP000767238"/>
    </source>
</evidence>
<dbReference type="Proteomes" id="UP000767238">
    <property type="component" value="Unassembled WGS sequence"/>
</dbReference>
<feature type="compositionally biased region" description="Polar residues" evidence="1">
    <location>
        <begin position="617"/>
        <end position="628"/>
    </location>
</feature>
<feature type="compositionally biased region" description="Low complexity" evidence="1">
    <location>
        <begin position="736"/>
        <end position="753"/>
    </location>
</feature>
<feature type="compositionally biased region" description="Low complexity" evidence="1">
    <location>
        <begin position="649"/>
        <end position="658"/>
    </location>
</feature>
<dbReference type="GO" id="GO:0005737">
    <property type="term" value="C:cytoplasm"/>
    <property type="evidence" value="ECO:0007669"/>
    <property type="project" value="TreeGrafter"/>
</dbReference>
<feature type="region of interest" description="Disordered" evidence="1">
    <location>
        <begin position="447"/>
        <end position="679"/>
    </location>
</feature>
<dbReference type="InterPro" id="IPR001251">
    <property type="entry name" value="CRAL-TRIO_dom"/>
</dbReference>
<organism evidence="4 5">
    <name type="scientific">Aureobasidium melanogenum</name>
    <name type="common">Aureobasidium pullulans var. melanogenum</name>
    <dbReference type="NCBI Taxonomy" id="46634"/>
    <lineage>
        <taxon>Eukaryota</taxon>
        <taxon>Fungi</taxon>
        <taxon>Dikarya</taxon>
        <taxon>Ascomycota</taxon>
        <taxon>Pezizomycotina</taxon>
        <taxon>Dothideomycetes</taxon>
        <taxon>Dothideomycetidae</taxon>
        <taxon>Dothideales</taxon>
        <taxon>Saccotheciaceae</taxon>
        <taxon>Aureobasidium</taxon>
    </lineage>
</organism>
<evidence type="ECO:0000256" key="1">
    <source>
        <dbReference type="SAM" id="MobiDB-lite"/>
    </source>
</evidence>
<dbReference type="GO" id="GO:0005096">
    <property type="term" value="F:GTPase activator activity"/>
    <property type="evidence" value="ECO:0007669"/>
    <property type="project" value="TreeGrafter"/>
</dbReference>
<dbReference type="PANTHER" id="PTHR45808:SF2">
    <property type="entry name" value="RHO GTPASE-ACTIVATING PROTEIN 68F"/>
    <property type="match status" value="1"/>
</dbReference>
<feature type="compositionally biased region" description="Pro residues" evidence="1">
    <location>
        <begin position="568"/>
        <end position="582"/>
    </location>
</feature>
<dbReference type="InterPro" id="IPR000198">
    <property type="entry name" value="RhoGAP_dom"/>
</dbReference>
<reference evidence="4" key="1">
    <citation type="journal article" date="2021" name="J Fungi (Basel)">
        <title>Virulence traits and population genomics of the black yeast Aureobasidium melanogenum.</title>
        <authorList>
            <person name="Cernosa A."/>
            <person name="Sun X."/>
            <person name="Gostincar C."/>
            <person name="Fang C."/>
            <person name="Gunde-Cimerman N."/>
            <person name="Song Z."/>
        </authorList>
    </citation>
    <scope>NUCLEOTIDE SEQUENCE</scope>
    <source>
        <strain evidence="4">EXF-8016</strain>
    </source>
</reference>
<comment type="caution">
    <text evidence="4">The sequence shown here is derived from an EMBL/GenBank/DDBJ whole genome shotgun (WGS) entry which is preliminary data.</text>
</comment>
<dbReference type="SUPFAM" id="SSF48350">
    <property type="entry name" value="GTPase activation domain, GAP"/>
    <property type="match status" value="1"/>
</dbReference>
<dbReference type="Gene3D" id="3.40.525.10">
    <property type="entry name" value="CRAL-TRIO lipid binding domain"/>
    <property type="match status" value="1"/>
</dbReference>
<dbReference type="InterPro" id="IPR036865">
    <property type="entry name" value="CRAL-TRIO_dom_sf"/>
</dbReference>
<dbReference type="Pfam" id="PF00620">
    <property type="entry name" value="RhoGAP"/>
    <property type="match status" value="1"/>
</dbReference>
<dbReference type="CDD" id="cd00170">
    <property type="entry name" value="SEC14"/>
    <property type="match status" value="1"/>
</dbReference>
<accession>A0A9P8GP85</accession>
<evidence type="ECO:0000259" key="3">
    <source>
        <dbReference type="PROSITE" id="PS50238"/>
    </source>
</evidence>
<dbReference type="CDD" id="cd00159">
    <property type="entry name" value="RhoGAP"/>
    <property type="match status" value="1"/>
</dbReference>
<feature type="compositionally biased region" description="Polar residues" evidence="1">
    <location>
        <begin position="659"/>
        <end position="672"/>
    </location>
</feature>
<feature type="non-terminal residue" evidence="4">
    <location>
        <position position="764"/>
    </location>
</feature>